<organism evidence="1 2">
    <name type="scientific">Lactuca virosa</name>
    <dbReference type="NCBI Taxonomy" id="75947"/>
    <lineage>
        <taxon>Eukaryota</taxon>
        <taxon>Viridiplantae</taxon>
        <taxon>Streptophyta</taxon>
        <taxon>Embryophyta</taxon>
        <taxon>Tracheophyta</taxon>
        <taxon>Spermatophyta</taxon>
        <taxon>Magnoliopsida</taxon>
        <taxon>eudicotyledons</taxon>
        <taxon>Gunneridae</taxon>
        <taxon>Pentapetalae</taxon>
        <taxon>asterids</taxon>
        <taxon>campanulids</taxon>
        <taxon>Asterales</taxon>
        <taxon>Asteraceae</taxon>
        <taxon>Cichorioideae</taxon>
        <taxon>Cichorieae</taxon>
        <taxon>Lactucinae</taxon>
        <taxon>Lactuca</taxon>
    </lineage>
</organism>
<evidence type="ECO:0000313" key="1">
    <source>
        <dbReference type="EMBL" id="CAH1419736.1"/>
    </source>
</evidence>
<keyword evidence="2" id="KW-1185">Reference proteome</keyword>
<dbReference type="EMBL" id="CAKMRJ010000512">
    <property type="protein sequence ID" value="CAH1419736.1"/>
    <property type="molecule type" value="Genomic_DNA"/>
</dbReference>
<reference evidence="1 2" key="1">
    <citation type="submission" date="2022-01" db="EMBL/GenBank/DDBJ databases">
        <authorList>
            <person name="Xiong W."/>
            <person name="Schranz E."/>
        </authorList>
    </citation>
    <scope>NUCLEOTIDE SEQUENCE [LARGE SCALE GENOMIC DNA]</scope>
</reference>
<name>A0AAU9LY16_9ASTR</name>
<proteinExistence type="predicted"/>
<gene>
    <name evidence="1" type="ORF">LVIROSA_LOCUS7245</name>
</gene>
<comment type="caution">
    <text evidence="1">The sequence shown here is derived from an EMBL/GenBank/DDBJ whole genome shotgun (WGS) entry which is preliminary data.</text>
</comment>
<evidence type="ECO:0000313" key="2">
    <source>
        <dbReference type="Proteomes" id="UP001157418"/>
    </source>
</evidence>
<dbReference type="Proteomes" id="UP001157418">
    <property type="component" value="Unassembled WGS sequence"/>
</dbReference>
<protein>
    <submittedName>
        <fullName evidence="1">Uncharacterized protein</fullName>
    </submittedName>
</protein>
<accession>A0AAU9LY16</accession>
<sequence length="102" mass="11905">MLVNVAFQGRIDGNADVFLTRRRRLFSDFLSKWSLADSDRYDGSAFFEFDGVGWKGKVYGDIRWFNGVCAVMFIRWLLRWCTVVCDKGGLWWENGCGMWGDR</sequence>
<dbReference type="AlphaFoldDB" id="A0AAU9LY16"/>